<dbReference type="AlphaFoldDB" id="D8LDH1"/>
<protein>
    <submittedName>
        <fullName evidence="1">Uncharacterized protein</fullName>
    </submittedName>
</protein>
<dbReference type="Proteomes" id="UP000002630">
    <property type="component" value="Linkage Group LG10"/>
</dbReference>
<organism evidence="1 2">
    <name type="scientific">Ectocarpus siliculosus</name>
    <name type="common">Brown alga</name>
    <name type="synonym">Conferva siliculosa</name>
    <dbReference type="NCBI Taxonomy" id="2880"/>
    <lineage>
        <taxon>Eukaryota</taxon>
        <taxon>Sar</taxon>
        <taxon>Stramenopiles</taxon>
        <taxon>Ochrophyta</taxon>
        <taxon>PX clade</taxon>
        <taxon>Phaeophyceae</taxon>
        <taxon>Ectocarpales</taxon>
        <taxon>Ectocarpaceae</taxon>
        <taxon>Ectocarpus</taxon>
    </lineage>
</organism>
<gene>
    <name evidence="1" type="ORF">Esi_0012_0064</name>
</gene>
<evidence type="ECO:0000313" key="2">
    <source>
        <dbReference type="Proteomes" id="UP000002630"/>
    </source>
</evidence>
<sequence>MKQMVVKNRDEVKLTTWKSRIRNAAWQFWAGGPPLGA</sequence>
<dbReference type="EMBL" id="FN647877">
    <property type="protein sequence ID" value="CBN74036.1"/>
    <property type="molecule type" value="Genomic_DNA"/>
</dbReference>
<name>D8LDH1_ECTSI</name>
<keyword evidence="2" id="KW-1185">Reference proteome</keyword>
<evidence type="ECO:0000313" key="1">
    <source>
        <dbReference type="EMBL" id="CBN74036.1"/>
    </source>
</evidence>
<reference evidence="1 2" key="1">
    <citation type="journal article" date="2010" name="Nature">
        <title>The Ectocarpus genome and the independent evolution of multicellularity in brown algae.</title>
        <authorList>
            <person name="Cock J.M."/>
            <person name="Sterck L."/>
            <person name="Rouze P."/>
            <person name="Scornet D."/>
            <person name="Allen A.E."/>
            <person name="Amoutzias G."/>
            <person name="Anthouard V."/>
            <person name="Artiguenave F."/>
            <person name="Aury J.M."/>
            <person name="Badger J.H."/>
            <person name="Beszteri B."/>
            <person name="Billiau K."/>
            <person name="Bonnet E."/>
            <person name="Bothwell J.H."/>
            <person name="Bowler C."/>
            <person name="Boyen C."/>
            <person name="Brownlee C."/>
            <person name="Carrano C.J."/>
            <person name="Charrier B."/>
            <person name="Cho G.Y."/>
            <person name="Coelho S.M."/>
            <person name="Collen J."/>
            <person name="Corre E."/>
            <person name="Da Silva C."/>
            <person name="Delage L."/>
            <person name="Delaroque N."/>
            <person name="Dittami S.M."/>
            <person name="Doulbeau S."/>
            <person name="Elias M."/>
            <person name="Farnham G."/>
            <person name="Gachon C.M."/>
            <person name="Gschloessl B."/>
            <person name="Heesch S."/>
            <person name="Jabbari K."/>
            <person name="Jubin C."/>
            <person name="Kawai H."/>
            <person name="Kimura K."/>
            <person name="Kloareg B."/>
            <person name="Kupper F.C."/>
            <person name="Lang D."/>
            <person name="Le Bail A."/>
            <person name="Leblanc C."/>
            <person name="Lerouge P."/>
            <person name="Lohr M."/>
            <person name="Lopez P.J."/>
            <person name="Martens C."/>
            <person name="Maumus F."/>
            <person name="Michel G."/>
            <person name="Miranda-Saavedra D."/>
            <person name="Morales J."/>
            <person name="Moreau H."/>
            <person name="Motomura T."/>
            <person name="Nagasato C."/>
            <person name="Napoli C.A."/>
            <person name="Nelson D.R."/>
            <person name="Nyvall-Collen P."/>
            <person name="Peters A.F."/>
            <person name="Pommier C."/>
            <person name="Potin P."/>
            <person name="Poulain J."/>
            <person name="Quesneville H."/>
            <person name="Read B."/>
            <person name="Rensing S.A."/>
            <person name="Ritter A."/>
            <person name="Rousvoal S."/>
            <person name="Samanta M."/>
            <person name="Samson G."/>
            <person name="Schroeder D.C."/>
            <person name="Segurens B."/>
            <person name="Strittmatter M."/>
            <person name="Tonon T."/>
            <person name="Tregear J.W."/>
            <person name="Valentin K."/>
            <person name="von Dassow P."/>
            <person name="Yamagishi T."/>
            <person name="Van de Peer Y."/>
            <person name="Wincker P."/>
        </authorList>
    </citation>
    <scope>NUCLEOTIDE SEQUENCE [LARGE SCALE GENOMIC DNA]</scope>
    <source>
        <strain evidence="2">Ec32 / CCAP1310/4</strain>
    </source>
</reference>
<accession>D8LDH1</accession>
<dbReference type="InParanoid" id="D8LDH1"/>
<proteinExistence type="predicted"/>
<dbReference type="EMBL" id="FN649735">
    <property type="protein sequence ID" value="CBN74036.1"/>
    <property type="molecule type" value="Genomic_DNA"/>
</dbReference>